<dbReference type="PANTHER" id="PTHR34049:SF1">
    <property type="entry name" value="F-BOX PROTEIN SKIP27"/>
    <property type="match status" value="1"/>
</dbReference>
<evidence type="ECO:0000259" key="1">
    <source>
        <dbReference type="PROSITE" id="PS50181"/>
    </source>
</evidence>
<dbReference type="Proteomes" id="UP000701853">
    <property type="component" value="Chromosome 9"/>
</dbReference>
<proteinExistence type="predicted"/>
<organism evidence="2 3">
    <name type="scientific">Gossypium anomalum</name>
    <dbReference type="NCBI Taxonomy" id="47600"/>
    <lineage>
        <taxon>Eukaryota</taxon>
        <taxon>Viridiplantae</taxon>
        <taxon>Streptophyta</taxon>
        <taxon>Embryophyta</taxon>
        <taxon>Tracheophyta</taxon>
        <taxon>Spermatophyta</taxon>
        <taxon>Magnoliopsida</taxon>
        <taxon>eudicotyledons</taxon>
        <taxon>Gunneridae</taxon>
        <taxon>Pentapetalae</taxon>
        <taxon>rosids</taxon>
        <taxon>malvids</taxon>
        <taxon>Malvales</taxon>
        <taxon>Malvaceae</taxon>
        <taxon>Malvoideae</taxon>
        <taxon>Gossypium</taxon>
    </lineage>
</organism>
<dbReference type="AlphaFoldDB" id="A0A8J6CQ56"/>
<dbReference type="OrthoDB" id="786450at2759"/>
<dbReference type="InterPro" id="IPR001810">
    <property type="entry name" value="F-box_dom"/>
</dbReference>
<accession>A0A8J6CQ56</accession>
<sequence>MALGKICRSSSLKFSHGVVNDGEESGLRRFVRCNSGLGRKRIEISNEIEEFSPIDSPTKVPLLKRHCSERIKKMMMMIDDCDEKSVLESLPQDVLVKIICGVDHEDLKQLFKVSKSIREITVIAKKMHFAYSTPRKVKAFRTSIDLEEQSQLEDGIEEAPNAPRQWRSYRSINRKKLANLKGYISEITSHFFKMFRLKIGFFWLVLREIMHSFRGSS</sequence>
<protein>
    <recommendedName>
        <fullName evidence="1">F-box domain-containing protein</fullName>
    </recommendedName>
</protein>
<evidence type="ECO:0000313" key="2">
    <source>
        <dbReference type="EMBL" id="KAG8483292.1"/>
    </source>
</evidence>
<dbReference type="InterPro" id="IPR036047">
    <property type="entry name" value="F-box-like_dom_sf"/>
</dbReference>
<dbReference type="SUPFAM" id="SSF81383">
    <property type="entry name" value="F-box domain"/>
    <property type="match status" value="1"/>
</dbReference>
<dbReference type="InterPro" id="IPR045286">
    <property type="entry name" value="FBS1-like"/>
</dbReference>
<gene>
    <name evidence="2" type="ORF">CXB51_022296</name>
</gene>
<keyword evidence="3" id="KW-1185">Reference proteome</keyword>
<dbReference type="PANTHER" id="PTHR34049">
    <property type="entry name" value="F-BOX PROTEIN SKIP27"/>
    <property type="match status" value="1"/>
</dbReference>
<comment type="caution">
    <text evidence="2">The sequence shown here is derived from an EMBL/GenBank/DDBJ whole genome shotgun (WGS) entry which is preliminary data.</text>
</comment>
<name>A0A8J6CQ56_9ROSI</name>
<dbReference type="EMBL" id="JAHUZN010000009">
    <property type="protein sequence ID" value="KAG8483292.1"/>
    <property type="molecule type" value="Genomic_DNA"/>
</dbReference>
<reference evidence="2 3" key="1">
    <citation type="journal article" date="2021" name="bioRxiv">
        <title>The Gossypium anomalum genome as a resource for cotton improvement and evolutionary analysis of hybrid incompatibility.</title>
        <authorList>
            <person name="Grover C.E."/>
            <person name="Yuan D."/>
            <person name="Arick M.A."/>
            <person name="Miller E.R."/>
            <person name="Hu G."/>
            <person name="Peterson D.G."/>
            <person name="Wendel J.F."/>
            <person name="Udall J.A."/>
        </authorList>
    </citation>
    <scope>NUCLEOTIDE SEQUENCE [LARGE SCALE GENOMIC DNA]</scope>
    <source>
        <strain evidence="2">JFW-Udall</strain>
        <tissue evidence="2">Leaf</tissue>
    </source>
</reference>
<dbReference type="PROSITE" id="PS50181">
    <property type="entry name" value="FBOX"/>
    <property type="match status" value="1"/>
</dbReference>
<evidence type="ECO:0000313" key="3">
    <source>
        <dbReference type="Proteomes" id="UP000701853"/>
    </source>
</evidence>
<feature type="domain" description="F-box" evidence="1">
    <location>
        <begin position="84"/>
        <end position="132"/>
    </location>
</feature>